<dbReference type="Gene3D" id="1.10.510.10">
    <property type="entry name" value="Transferase(Phosphotransferase) domain 1"/>
    <property type="match status" value="1"/>
</dbReference>
<keyword evidence="9" id="KW-0808">Transferase</keyword>
<dbReference type="GO" id="GO:0004672">
    <property type="term" value="F:protein kinase activity"/>
    <property type="evidence" value="ECO:0007669"/>
    <property type="project" value="InterPro"/>
</dbReference>
<dbReference type="GO" id="GO:0051754">
    <property type="term" value="P:meiotic sister chromatid cohesion, centromeric"/>
    <property type="evidence" value="ECO:0007669"/>
    <property type="project" value="TreeGrafter"/>
</dbReference>
<dbReference type="GO" id="GO:0007094">
    <property type="term" value="P:mitotic spindle assembly checkpoint signaling"/>
    <property type="evidence" value="ECO:0007669"/>
    <property type="project" value="InterPro"/>
</dbReference>
<keyword evidence="9" id="KW-0418">Kinase</keyword>
<dbReference type="GO" id="GO:0005634">
    <property type="term" value="C:nucleus"/>
    <property type="evidence" value="ECO:0007669"/>
    <property type="project" value="TreeGrafter"/>
</dbReference>
<feature type="region of interest" description="Disordered" evidence="6">
    <location>
        <begin position="317"/>
        <end position="361"/>
    </location>
</feature>
<evidence type="ECO:0000256" key="6">
    <source>
        <dbReference type="SAM" id="MobiDB-lite"/>
    </source>
</evidence>
<dbReference type="PROSITE" id="PS51489">
    <property type="entry name" value="BUB1_N"/>
    <property type="match status" value="1"/>
</dbReference>
<evidence type="ECO:0000259" key="7">
    <source>
        <dbReference type="PROSITE" id="PS50011"/>
    </source>
</evidence>
<dbReference type="InterPro" id="IPR011009">
    <property type="entry name" value="Kinase-like_dom_sf"/>
</dbReference>
<dbReference type="GO" id="GO:0000776">
    <property type="term" value="C:kinetochore"/>
    <property type="evidence" value="ECO:0007669"/>
    <property type="project" value="UniProtKB-KW"/>
</dbReference>
<keyword evidence="3" id="KW-0995">Kinetochore</keyword>
<organism evidence="9 10">
    <name type="scientific">Pelobates cultripes</name>
    <name type="common">Western spadefoot toad</name>
    <dbReference type="NCBI Taxonomy" id="61616"/>
    <lineage>
        <taxon>Eukaryota</taxon>
        <taxon>Metazoa</taxon>
        <taxon>Chordata</taxon>
        <taxon>Craniata</taxon>
        <taxon>Vertebrata</taxon>
        <taxon>Euteleostomi</taxon>
        <taxon>Amphibia</taxon>
        <taxon>Batrachia</taxon>
        <taxon>Anura</taxon>
        <taxon>Pelobatoidea</taxon>
        <taxon>Pelobatidae</taxon>
        <taxon>Pelobates</taxon>
    </lineage>
</organism>
<dbReference type="InterPro" id="IPR015661">
    <property type="entry name" value="Bub1/Mad3"/>
</dbReference>
<dbReference type="FunFam" id="1.25.40.430:FF:000003">
    <property type="entry name" value="Checkpoint serine/threonine-protein kinase BUB1"/>
    <property type="match status" value="1"/>
</dbReference>
<evidence type="ECO:0000256" key="4">
    <source>
        <dbReference type="ARBA" id="ARBA00023328"/>
    </source>
</evidence>
<dbReference type="InterPro" id="IPR013212">
    <property type="entry name" value="Mad3/Bub1_I"/>
</dbReference>
<dbReference type="PANTHER" id="PTHR14030:SF25">
    <property type="entry name" value="MITOTIC CHECKPOINT SERINE_THREONINE-PROTEIN KINASE BUB1 BETA"/>
    <property type="match status" value="1"/>
</dbReference>
<sequence length="1185" mass="133041">MLLGDGAVPHDIFGPMAVKKKTGQPMGLRRLEVSRPMRTRRQAGVLRSPEIIHNGRSWRGGRVMSTLQEVLSQQESASHTVIQQQKQAFELELRFYNGDDPLDVWDRYIKWAEQAFPQGGKESNLAPLLERAVKIFIEDKNYYGDLRYLGIWLKFAHFCSEPLDLYSYLHSQGIGISHALLYIAWAEEYEAQGNCKKADSVFQEGTQRRAEPMEKLEMHHRQFQARVSRQAVQGISEGADTEETDITEPQRSYLVDLKFRGKNKARAPVSRVGEFTKPRSQSLAQVGPPQQIPARSRILVFDENAMAPVASGPTVLNPQPWAAIPPPRAKENEQHAGRWNSGRASRNSQSTANSEVPVTTAPSFTPYVDEVAEQQIVTPCKINPTITSVLSTRKPSKEEDPLQVKSLCWNGGLRKKREEELQACAQRRLEMERKIEEMERLLKEAGLRLDEKVNEQASPEEAGTASCLHSIGLDSSNVQGGVEYPAASETEFGAQGGRCLFPVSPKPGDMSVQNTEKNQPSTLDLVPGSSSNVPFTVFDESCHIPPNVTGVWSVSNGQKNQTVSLALAQTSSTNVPFAIFDESCHIQPNTTGVLSVPTEQQNQSVSIDNPPTSSSNLPFAIFDESCDMQPGTTGIWSEQKVQQNQHTSIDLSHTSSSNVPFTIFDESCDLQLNLSAKNLMPPPVRRPLSVSRPKAFHEHSLLKDALYGIEPLNEDAIVCGSHENKSLIPDLEDTCEFVRAAQLASTPFHKPRDEFEQSAQDSTSDMERLPLREKTPVCEESYLKQHCIKKLSPILEASQEDARTSLSSVSSVSSFSNATSTFHSKMQPVLENFNSVALITGVCELTPEDTVYPVEIADLHMQLLEPMYELLASAEIQHGVESLPIMKDLVDVTLGDETLSLKREIPLGEKTKLYIGYPAGFDSCGIKVALKVEYQPVPWDFYILLQLKERLGECFESYFLEQSNCYLFKDGCIMLYRNINCFSVESILQDPEEDTDEMILLIAYNLLDLVEKLHNVEIVHGDLRPETLLLDDRIFSMSSDTEMTGLLKLIDFSSSMDLRLCPTMNLHGFPVAQTKHGQQYLAHRTSPYQVDIFGIADLVHFMIFRKPLQLHQENSTWKIMESIPCRCSYRKYWDTFFAMILNQDEPTASLLMDLKEEITKLFDGCFEKKISNYLSKLIMCLDSDE</sequence>
<keyword evidence="2" id="KW-0158">Chromosome</keyword>
<feature type="domain" description="BUB1 N-terminal" evidence="8">
    <location>
        <begin position="89"/>
        <end position="249"/>
    </location>
</feature>
<dbReference type="Proteomes" id="UP001295444">
    <property type="component" value="Chromosome 13"/>
</dbReference>
<evidence type="ECO:0000256" key="5">
    <source>
        <dbReference type="SAM" id="Coils"/>
    </source>
</evidence>
<dbReference type="Pfam" id="PF08311">
    <property type="entry name" value="Mad3_BUB1_I"/>
    <property type="match status" value="1"/>
</dbReference>
<feature type="compositionally biased region" description="Polar residues" evidence="6">
    <location>
        <begin position="342"/>
        <end position="361"/>
    </location>
</feature>
<dbReference type="SMART" id="SM00777">
    <property type="entry name" value="Mad3_BUB1_I"/>
    <property type="match status" value="1"/>
</dbReference>
<dbReference type="PANTHER" id="PTHR14030">
    <property type="entry name" value="MITOTIC CHECKPOINT SERINE/THREONINE-PROTEIN KINASE BUB1"/>
    <property type="match status" value="1"/>
</dbReference>
<keyword evidence="4" id="KW-0137">Centromere</keyword>
<proteinExistence type="predicted"/>
<evidence type="ECO:0000256" key="1">
    <source>
        <dbReference type="ARBA" id="ARBA00004629"/>
    </source>
</evidence>
<evidence type="ECO:0000256" key="3">
    <source>
        <dbReference type="ARBA" id="ARBA00022838"/>
    </source>
</evidence>
<dbReference type="SUPFAM" id="SSF56112">
    <property type="entry name" value="Protein kinase-like (PK-like)"/>
    <property type="match status" value="1"/>
</dbReference>
<comment type="subcellular location">
    <subcellularLocation>
        <location evidence="1">Chromosome</location>
        <location evidence="1">Centromere</location>
        <location evidence="1">Kinetochore</location>
    </subcellularLocation>
</comment>
<name>A0AAD1TP25_PELCU</name>
<protein>
    <submittedName>
        <fullName evidence="9">Mitotic checkpoint serine threonine- kinase BUB1 beta isoform X1</fullName>
    </submittedName>
</protein>
<evidence type="ECO:0000313" key="10">
    <source>
        <dbReference type="Proteomes" id="UP001295444"/>
    </source>
</evidence>
<dbReference type="AlphaFoldDB" id="A0AAD1TP25"/>
<evidence type="ECO:0000313" key="9">
    <source>
        <dbReference type="EMBL" id="CAH2328165.1"/>
    </source>
</evidence>
<dbReference type="InterPro" id="IPR000719">
    <property type="entry name" value="Prot_kinase_dom"/>
</dbReference>
<dbReference type="GO" id="GO:0005524">
    <property type="term" value="F:ATP binding"/>
    <property type="evidence" value="ECO:0007669"/>
    <property type="project" value="InterPro"/>
</dbReference>
<dbReference type="PROSITE" id="PS50011">
    <property type="entry name" value="PROTEIN_KINASE_DOM"/>
    <property type="match status" value="1"/>
</dbReference>
<keyword evidence="5" id="KW-0175">Coiled coil</keyword>
<dbReference type="EMBL" id="OW240924">
    <property type="protein sequence ID" value="CAH2328165.1"/>
    <property type="molecule type" value="Genomic_DNA"/>
</dbReference>
<feature type="coiled-coil region" evidence="5">
    <location>
        <begin position="414"/>
        <end position="455"/>
    </location>
</feature>
<evidence type="ECO:0000256" key="2">
    <source>
        <dbReference type="ARBA" id="ARBA00022454"/>
    </source>
</evidence>
<keyword evidence="10" id="KW-1185">Reference proteome</keyword>
<gene>
    <name evidence="9" type="ORF">PECUL_23A057981</name>
</gene>
<reference evidence="9" key="1">
    <citation type="submission" date="2022-03" db="EMBL/GenBank/DDBJ databases">
        <authorList>
            <person name="Alioto T."/>
            <person name="Alioto T."/>
            <person name="Gomez Garrido J."/>
        </authorList>
    </citation>
    <scope>NUCLEOTIDE SEQUENCE</scope>
</reference>
<feature type="domain" description="Protein kinase" evidence="7">
    <location>
        <begin position="899"/>
        <end position="1185"/>
    </location>
</feature>
<dbReference type="Gene3D" id="1.25.40.430">
    <property type="match status" value="1"/>
</dbReference>
<evidence type="ECO:0000259" key="8">
    <source>
        <dbReference type="PROSITE" id="PS51489"/>
    </source>
</evidence>
<accession>A0AAD1TP25</accession>